<comment type="caution">
    <text evidence="3">The sequence shown here is derived from an EMBL/GenBank/DDBJ whole genome shotgun (WGS) entry which is preliminary data.</text>
</comment>
<dbReference type="Proteomes" id="UP000220828">
    <property type="component" value="Unassembled WGS sequence"/>
</dbReference>
<reference evidence="3 4" key="1">
    <citation type="submission" date="2017-09" db="EMBL/GenBank/DDBJ databases">
        <title>Whole genomes of Flavobacteriaceae.</title>
        <authorList>
            <person name="Stine C."/>
            <person name="Li C."/>
            <person name="Tadesse D."/>
        </authorList>
    </citation>
    <scope>NUCLEOTIDE SEQUENCE [LARGE SCALE GENOMIC DNA]</scope>
    <source>
        <strain evidence="3 4">ATCC 35036</strain>
    </source>
</reference>
<feature type="domain" description="Glycosyl transferase family 1" evidence="1">
    <location>
        <begin position="179"/>
        <end position="343"/>
    </location>
</feature>
<dbReference type="Gene3D" id="3.40.50.2000">
    <property type="entry name" value="Glycogen Phosphorylase B"/>
    <property type="match status" value="2"/>
</dbReference>
<protein>
    <submittedName>
        <fullName evidence="3">Glycosyltransferase family 1 protein</fullName>
    </submittedName>
</protein>
<dbReference type="PANTHER" id="PTHR12526">
    <property type="entry name" value="GLYCOSYLTRANSFERASE"/>
    <property type="match status" value="1"/>
</dbReference>
<dbReference type="OMA" id="CKASAGG"/>
<dbReference type="PANTHER" id="PTHR12526:SF630">
    <property type="entry name" value="GLYCOSYLTRANSFERASE"/>
    <property type="match status" value="1"/>
</dbReference>
<evidence type="ECO:0000313" key="4">
    <source>
        <dbReference type="Proteomes" id="UP000220828"/>
    </source>
</evidence>
<dbReference type="EMBL" id="PCMW01000018">
    <property type="protein sequence ID" value="PDS26303.1"/>
    <property type="molecule type" value="Genomic_DNA"/>
</dbReference>
<dbReference type="OrthoDB" id="1522162at2"/>
<dbReference type="Pfam" id="PF13439">
    <property type="entry name" value="Glyco_transf_4"/>
    <property type="match status" value="1"/>
</dbReference>
<organism evidence="3 4">
    <name type="scientific">Flavobacterium branchiophilum</name>
    <dbReference type="NCBI Taxonomy" id="55197"/>
    <lineage>
        <taxon>Bacteria</taxon>
        <taxon>Pseudomonadati</taxon>
        <taxon>Bacteroidota</taxon>
        <taxon>Flavobacteriia</taxon>
        <taxon>Flavobacteriales</taxon>
        <taxon>Flavobacteriaceae</taxon>
        <taxon>Flavobacterium</taxon>
    </lineage>
</organism>
<name>A0A2H3KDZ3_9FLAO</name>
<dbReference type="RefSeq" id="WP_014083887.1">
    <property type="nucleotide sequence ID" value="NZ_CBCSFI010000033.1"/>
</dbReference>
<dbReference type="AlphaFoldDB" id="A0A2H3KDZ3"/>
<proteinExistence type="predicted"/>
<dbReference type="GO" id="GO:0016757">
    <property type="term" value="F:glycosyltransferase activity"/>
    <property type="evidence" value="ECO:0007669"/>
    <property type="project" value="InterPro"/>
</dbReference>
<feature type="domain" description="Glycosyltransferase subfamily 4-like N-terminal" evidence="2">
    <location>
        <begin position="17"/>
        <end position="171"/>
    </location>
</feature>
<gene>
    <name evidence="3" type="ORF">B0A77_03055</name>
</gene>
<dbReference type="CDD" id="cd03801">
    <property type="entry name" value="GT4_PimA-like"/>
    <property type="match status" value="1"/>
</dbReference>
<dbReference type="InterPro" id="IPR001296">
    <property type="entry name" value="Glyco_trans_1"/>
</dbReference>
<accession>A0A2H3KDZ3</accession>
<evidence type="ECO:0000259" key="2">
    <source>
        <dbReference type="Pfam" id="PF13439"/>
    </source>
</evidence>
<sequence>MYDIIIAADYLINPNIFGGIDRFFYQLSEKLRVEGYQFIFLFPNRNHANHDHYIQNNVPCLLLEGNHFMKSVIAFTNKNPSKVIHTHFFPTFARQYKYLSKNNKVIIVTEHMSRPIQGWSIKKQMTSKINKLISYRYIDHIIHVSKYLENENRFFFGNNILTKSKIIYNGVAIKPLNKNYKQKVAIDNKIQLISVGRLVKEKGMSTVLKVFEHLCNQYGEKFELNILGDGYQRKELECEAGARLNESIFLRGNVNNVSDWLRKADVYVHCASQEAFAFIFLEAAEAGLPIITLDVGGNREFIIDGFNGFLIHDLSNLLEFENKIVYFMNNIDQIKNMGQNSRELVKNSFSDVKMIENYIDIYKKYL</sequence>
<dbReference type="InterPro" id="IPR028098">
    <property type="entry name" value="Glyco_trans_4-like_N"/>
</dbReference>
<keyword evidence="3" id="KW-0808">Transferase</keyword>
<evidence type="ECO:0000259" key="1">
    <source>
        <dbReference type="Pfam" id="PF00534"/>
    </source>
</evidence>
<dbReference type="SUPFAM" id="SSF53756">
    <property type="entry name" value="UDP-Glycosyltransferase/glycogen phosphorylase"/>
    <property type="match status" value="1"/>
</dbReference>
<evidence type="ECO:0000313" key="3">
    <source>
        <dbReference type="EMBL" id="PDS26303.1"/>
    </source>
</evidence>
<dbReference type="Pfam" id="PF00534">
    <property type="entry name" value="Glycos_transf_1"/>
    <property type="match status" value="1"/>
</dbReference>